<accession>A0ABY0XMV0</accession>
<dbReference type="EMBL" id="FNRV01000001">
    <property type="protein sequence ID" value="SEB71090.1"/>
    <property type="molecule type" value="Genomic_DNA"/>
</dbReference>
<organism evidence="2 3">
    <name type="scientific">Pseudomonas mohnii</name>
    <dbReference type="NCBI Taxonomy" id="395600"/>
    <lineage>
        <taxon>Bacteria</taxon>
        <taxon>Pseudomonadati</taxon>
        <taxon>Pseudomonadota</taxon>
        <taxon>Gammaproteobacteria</taxon>
        <taxon>Pseudomonadales</taxon>
        <taxon>Pseudomonadaceae</taxon>
        <taxon>Pseudomonas</taxon>
    </lineage>
</organism>
<sequence length="126" mass="14225">MEAGKKSCPYCAEVIMTEAILCKHCQSDLRQKIRISPGWPRPSERRSDLGSKIVAGIFIAITLYVVFDFYVSNTSENKERTQAREAAERCREEVDSYSGPEVGKNIVADVCRKLEDELRKSLSHSP</sequence>
<comment type="caution">
    <text evidence="2">The sequence shown here is derived from an EMBL/GenBank/DDBJ whole genome shotgun (WGS) entry which is preliminary data.</text>
</comment>
<protein>
    <recommendedName>
        <fullName evidence="4">Zinc ribbon domain-containing protein</fullName>
    </recommendedName>
</protein>
<dbReference type="Proteomes" id="UP000199665">
    <property type="component" value="Unassembled WGS sequence"/>
</dbReference>
<gene>
    <name evidence="2" type="ORF">SAMN05216205_0418</name>
</gene>
<keyword evidence="1" id="KW-1133">Transmembrane helix</keyword>
<evidence type="ECO:0008006" key="4">
    <source>
        <dbReference type="Google" id="ProtNLM"/>
    </source>
</evidence>
<proteinExistence type="predicted"/>
<evidence type="ECO:0000313" key="2">
    <source>
        <dbReference type="EMBL" id="SEB71090.1"/>
    </source>
</evidence>
<name>A0ABY0XMV0_9PSED</name>
<reference evidence="2 3" key="1">
    <citation type="submission" date="2016-10" db="EMBL/GenBank/DDBJ databases">
        <authorList>
            <person name="Varghese N."/>
            <person name="Submissions S."/>
        </authorList>
    </citation>
    <scope>NUCLEOTIDE SEQUENCE [LARGE SCALE GENOMIC DNA]</scope>
    <source>
        <strain evidence="2 3">DSM 18327</strain>
    </source>
</reference>
<evidence type="ECO:0000313" key="3">
    <source>
        <dbReference type="Proteomes" id="UP000199665"/>
    </source>
</evidence>
<keyword evidence="1" id="KW-0472">Membrane</keyword>
<evidence type="ECO:0000256" key="1">
    <source>
        <dbReference type="SAM" id="Phobius"/>
    </source>
</evidence>
<keyword evidence="3" id="KW-1185">Reference proteome</keyword>
<keyword evidence="1" id="KW-0812">Transmembrane</keyword>
<feature type="transmembrane region" description="Helical" evidence="1">
    <location>
        <begin position="53"/>
        <end position="71"/>
    </location>
</feature>